<dbReference type="SUPFAM" id="SSF116742">
    <property type="entry name" value="eIF2alpha middle domain-like"/>
    <property type="match status" value="1"/>
</dbReference>
<name>A0A5J6VID4_9VIRU</name>
<dbReference type="InterPro" id="IPR005225">
    <property type="entry name" value="Small_GTP-bd"/>
</dbReference>
<dbReference type="InterPro" id="IPR009001">
    <property type="entry name" value="Transl_elong_EF1A/Init_IF2_C"/>
</dbReference>
<evidence type="ECO:0000313" key="13">
    <source>
        <dbReference type="EMBL" id="QFG73684.1"/>
    </source>
</evidence>
<dbReference type="Pfam" id="PF07541">
    <property type="entry name" value="EIF_2_alpha"/>
    <property type="match status" value="1"/>
</dbReference>
<dbReference type="SUPFAM" id="SSF50447">
    <property type="entry name" value="Translation proteins"/>
    <property type="match status" value="1"/>
</dbReference>
<evidence type="ECO:0000256" key="4">
    <source>
        <dbReference type="ARBA" id="ARBA00022540"/>
    </source>
</evidence>
<dbReference type="FunFam" id="3.40.50.300:FF:000065">
    <property type="entry name" value="Eukaryotic translation initiation factor 2 subunit gamma"/>
    <property type="match status" value="1"/>
</dbReference>
<feature type="domain" description="S1 motif" evidence="11">
    <location>
        <begin position="484"/>
        <end position="557"/>
    </location>
</feature>
<dbReference type="InterPro" id="IPR024054">
    <property type="entry name" value="TIF2_asu_middle_sf"/>
</dbReference>
<dbReference type="SUPFAM" id="SSF50465">
    <property type="entry name" value="EF-Tu/eEF-1alpha/eIF2-gamma C-terminal domain"/>
    <property type="match status" value="1"/>
</dbReference>
<dbReference type="GO" id="GO:0000049">
    <property type="term" value="F:tRNA binding"/>
    <property type="evidence" value="ECO:0007669"/>
    <property type="project" value="TreeGrafter"/>
</dbReference>
<proteinExistence type="inferred from homology"/>
<dbReference type="InterPro" id="IPR050543">
    <property type="entry name" value="eIF2G"/>
</dbReference>
<keyword evidence="7" id="KW-0648">Protein biosynthesis</keyword>
<dbReference type="InterPro" id="IPR003029">
    <property type="entry name" value="S1_domain"/>
</dbReference>
<dbReference type="PROSITE" id="PS50126">
    <property type="entry name" value="S1"/>
    <property type="match status" value="1"/>
</dbReference>
<dbReference type="SUPFAM" id="SSF52540">
    <property type="entry name" value="P-loop containing nucleoside triphosphate hydrolases"/>
    <property type="match status" value="1"/>
</dbReference>
<evidence type="ECO:0000256" key="7">
    <source>
        <dbReference type="ARBA" id="ARBA00022917"/>
    </source>
</evidence>
<dbReference type="PANTHER" id="PTHR42854:SF3">
    <property type="entry name" value="EUKARYOTIC TRANSLATION INITIATION FACTOR 2 SUBUNIT 3-RELATED"/>
    <property type="match status" value="1"/>
</dbReference>
<dbReference type="InterPro" id="IPR011488">
    <property type="entry name" value="TIF_2_asu"/>
</dbReference>
<evidence type="ECO:0000259" key="12">
    <source>
        <dbReference type="PROSITE" id="PS51722"/>
    </source>
</evidence>
<comment type="catalytic activity">
    <reaction evidence="9">
        <text>GTP + H2O = GDP + phosphate + H(+)</text>
        <dbReference type="Rhea" id="RHEA:19669"/>
        <dbReference type="ChEBI" id="CHEBI:15377"/>
        <dbReference type="ChEBI" id="CHEBI:15378"/>
        <dbReference type="ChEBI" id="CHEBI:37565"/>
        <dbReference type="ChEBI" id="CHEBI:43474"/>
        <dbReference type="ChEBI" id="CHEBI:58189"/>
        <dbReference type="EC" id="3.6.5.3"/>
    </reaction>
</comment>
<dbReference type="PANTHER" id="PTHR42854">
    <property type="entry name" value="EUKARYOTIC TRANSLATION INITIATION FACTOR 2 SUBUNIT 3 FAMILY MEMBER"/>
    <property type="match status" value="1"/>
</dbReference>
<dbReference type="Gene3D" id="2.40.30.10">
    <property type="entry name" value="Translation factors"/>
    <property type="match status" value="2"/>
</dbReference>
<reference evidence="13" key="1">
    <citation type="journal article" date="2019" name="Philos. Trans. R. Soc. Lond., B, Biol. Sci.">
        <title>Targeted metagenomic recovery of four divergent viruses reveals shared and distinctive characteristics of giant viruses of marine eukaryotes.</title>
        <authorList>
            <person name="Needham D.M."/>
            <person name="Poirier C."/>
            <person name="Hehenberger E."/>
            <person name="Jimenez V."/>
            <person name="Swalwell J.E."/>
            <person name="Santoro A.E."/>
            <person name="Worden A.Z."/>
        </authorList>
    </citation>
    <scope>NUCLEOTIDE SEQUENCE</scope>
    <source>
        <strain evidence="13">OPacV-662</strain>
    </source>
</reference>
<protein>
    <recommendedName>
        <fullName evidence="3">protein-synthesizing GTPase</fullName>
        <ecNumber evidence="3">3.6.5.3</ecNumber>
    </recommendedName>
</protein>
<dbReference type="SUPFAM" id="SSF50249">
    <property type="entry name" value="Nucleic acid-binding proteins"/>
    <property type="match status" value="1"/>
</dbReference>
<keyword evidence="6" id="KW-0378">Hydrolase</keyword>
<dbReference type="PROSITE" id="PS51722">
    <property type="entry name" value="G_TR_2"/>
    <property type="match status" value="1"/>
</dbReference>
<comment type="similarity">
    <text evidence="1">Belongs to the TRAFAC class translation factor GTPase superfamily. Classic translation factor GTPase family. EIF2G subfamily.</text>
</comment>
<evidence type="ECO:0000256" key="8">
    <source>
        <dbReference type="ARBA" id="ARBA00023134"/>
    </source>
</evidence>
<dbReference type="SUPFAM" id="SSF110993">
    <property type="entry name" value="eIF-2-alpha, C-terminal domain"/>
    <property type="match status" value="1"/>
</dbReference>
<dbReference type="InterPro" id="IPR000795">
    <property type="entry name" value="T_Tr_GTP-bd_dom"/>
</dbReference>
<dbReference type="Pfam" id="PF00009">
    <property type="entry name" value="GTP_EFTU"/>
    <property type="match status" value="1"/>
</dbReference>
<dbReference type="EC" id="3.6.5.3" evidence="3"/>
<feature type="region of interest" description="Disordered" evidence="10">
    <location>
        <begin position="437"/>
        <end position="464"/>
    </location>
</feature>
<dbReference type="Gene3D" id="3.30.70.1130">
    <property type="entry name" value="EIF_2_alpha"/>
    <property type="match status" value="1"/>
</dbReference>
<dbReference type="InterPro" id="IPR009000">
    <property type="entry name" value="Transl_B-barrel_sf"/>
</dbReference>
<evidence type="ECO:0000259" key="11">
    <source>
        <dbReference type="PROSITE" id="PS50126"/>
    </source>
</evidence>
<keyword evidence="8" id="KW-0342">GTP-binding</keyword>
<dbReference type="GO" id="GO:0005525">
    <property type="term" value="F:GTP binding"/>
    <property type="evidence" value="ECO:0007669"/>
    <property type="project" value="UniProtKB-KW"/>
</dbReference>
<dbReference type="Gene3D" id="2.40.50.140">
    <property type="entry name" value="Nucleic acid-binding proteins"/>
    <property type="match status" value="1"/>
</dbReference>
<dbReference type="NCBIfam" id="TIGR00231">
    <property type="entry name" value="small_GTP"/>
    <property type="match status" value="1"/>
</dbReference>
<dbReference type="EMBL" id="MN448266">
    <property type="protein sequence ID" value="QFG73684.1"/>
    <property type="molecule type" value="Genomic_DNA"/>
</dbReference>
<dbReference type="NCBIfam" id="NF003077">
    <property type="entry name" value="PRK04000.1"/>
    <property type="match status" value="1"/>
</dbReference>
<evidence type="ECO:0000256" key="6">
    <source>
        <dbReference type="ARBA" id="ARBA00022801"/>
    </source>
</evidence>
<accession>A0A5J6VID4</accession>
<comment type="similarity">
    <text evidence="2">Belongs to the eIF-2-alpha family.</text>
</comment>
<evidence type="ECO:0000256" key="5">
    <source>
        <dbReference type="ARBA" id="ARBA00022741"/>
    </source>
</evidence>
<keyword evidence="5" id="KW-0547">Nucleotide-binding</keyword>
<sequence>MSTTDITDQPTFNVGMIGHVSHGKSTVIKALTGETTTKFKQEMERNITIKLGYANARILTNGQDYKTNVMDEHQDVSIEMQNPTESPYEICRHISFVDCPGHDILMATMLSGASVMDAVCLVISANEDCPQPQTEEHLAAITILQDLPLVVLQNKIDLVDYDQALRSRDQIETFLKNTIGVCPPIIPISAVNNVNMNYVCQFIANIPTPLRNFNSCPEMTIVRSYNINKQGVKIKNKRNQIKGGVLGGSITKGTFNVGDQIKILPGIVKSFDGVKKYRPLETTIVSIYSSNTQLTSAIAGGLIACGVQLDPAFTIGDRMIGNIITGVDVPNNICIEIIGSVTLIRKYKKALNGSRIKIIVGSLETTAKIKHRNKKNIHIKLDKPTHLVINDNVPVQATVDGKWKLVGYITVEQTVECEQFDTDDSWEFVSLDESDELPLPQGPAQVPPPSQSQASPQAPPPLPSLPIQDIVDERFYRNEFPNVGDFVMVKCSEIAKEVGLTLTLMEYGNKRGFAALSEMSRRRRIRSIKDIARLNQTEILQVITVDEKTNCIDLSKRDIEYSKNQVNASLKNYHIAKRFNNHIRRVSKQFDIPYMILLQKTLWVLYDRYETPTAVAHALQNTRNASDIFYQLDLENNILEYLVNVFKCETKQDITLMCNMDITCLSGDGVDIITNTIEQAFNISNNIKITMTSPPHYIMELSCRDLDAGVALLNQIIRSMRNYIRENNGYLVITQDIHEKI</sequence>
<dbReference type="SMART" id="SM00316">
    <property type="entry name" value="S1"/>
    <property type="match status" value="1"/>
</dbReference>
<keyword evidence="13" id="KW-0251">Elongation factor</keyword>
<dbReference type="GO" id="GO:0003924">
    <property type="term" value="F:GTPase activity"/>
    <property type="evidence" value="ECO:0007669"/>
    <property type="project" value="InterPro"/>
</dbReference>
<dbReference type="InterPro" id="IPR012340">
    <property type="entry name" value="NA-bd_OB-fold"/>
</dbReference>
<organism evidence="13">
    <name type="scientific">Megaviridae environmental sample</name>
    <dbReference type="NCBI Taxonomy" id="1737588"/>
    <lineage>
        <taxon>Viruses</taxon>
        <taxon>Varidnaviria</taxon>
        <taxon>Bamfordvirae</taxon>
        <taxon>Nucleocytoviricota</taxon>
        <taxon>Megaviricetes</taxon>
        <taxon>Imitervirales</taxon>
        <taxon>Mimiviridae</taxon>
        <taxon>environmental samples</taxon>
    </lineage>
</organism>
<dbReference type="PRINTS" id="PR00315">
    <property type="entry name" value="ELONGATNFCT"/>
</dbReference>
<evidence type="ECO:0000256" key="10">
    <source>
        <dbReference type="SAM" id="MobiDB-lite"/>
    </source>
</evidence>
<dbReference type="InterPro" id="IPR027417">
    <property type="entry name" value="P-loop_NTPase"/>
</dbReference>
<dbReference type="InterPro" id="IPR015256">
    <property type="entry name" value="eIF2g_C"/>
</dbReference>
<dbReference type="Gene3D" id="3.40.50.300">
    <property type="entry name" value="P-loop containing nucleotide triphosphate hydrolases"/>
    <property type="match status" value="1"/>
</dbReference>
<dbReference type="InterPro" id="IPR024055">
    <property type="entry name" value="TIF2_asu_C"/>
</dbReference>
<evidence type="ECO:0000256" key="2">
    <source>
        <dbReference type="ARBA" id="ARBA00007223"/>
    </source>
</evidence>
<dbReference type="Pfam" id="PF09173">
    <property type="entry name" value="eIF2_C"/>
    <property type="match status" value="1"/>
</dbReference>
<evidence type="ECO:0000256" key="1">
    <source>
        <dbReference type="ARBA" id="ARBA00005388"/>
    </source>
</evidence>
<evidence type="ECO:0000256" key="9">
    <source>
        <dbReference type="ARBA" id="ARBA00048107"/>
    </source>
</evidence>
<evidence type="ECO:0000256" key="3">
    <source>
        <dbReference type="ARBA" id="ARBA00011986"/>
    </source>
</evidence>
<feature type="domain" description="Tr-type G" evidence="12">
    <location>
        <begin position="9"/>
        <end position="210"/>
    </location>
</feature>
<keyword evidence="4" id="KW-0396">Initiation factor</keyword>